<evidence type="ECO:0000256" key="2">
    <source>
        <dbReference type="SAM" id="SignalP"/>
    </source>
</evidence>
<protein>
    <submittedName>
        <fullName evidence="3">Uncharacterized protein</fullName>
    </submittedName>
</protein>
<sequence>MKRTFLLLLLACCLQTVRAQGVKPAHVSVYPVPADLPEIISAVSEKLLPVQGKITETPLMELLTHELYIPGSDPAGPTHPTCPPSPSDDEESDAEDTASWEDDMDSVVVDSAAYDTEGKDKGVSTVFIVNRTDSAKVEALLALAREKDFYDASRYRYFFQLDGLSNTQLYLYIADMKSPYAIPSVQYTDVWSEDARKNSDDNPWLFSLNMNRTSRDAFALLSHRRISDVAAIFVDDEPVAIPRPIPEEHYDGSLLLVCNPADAKRSRLYDRLKAGAAHVPEPAPLFRPQYVAGDTLTYRVTWPKPYEENSLDHMFRLVPLLSTDSLCRLELIADTVLSSSKEDLEFHGFRIPIGEFRQLLRRNHFVIVYKPASNDTGIELKDKERFAKELMKMLMRQAPAWKKAHRRESGDTAEEVAMVMTFYIVNRVDLWDFYPSMPELQMMTTFNNRFSAGQTSGEYFFDRFEGVVNYHIAHTGQGTVISLRSEKDWFYPTRNFMEVHVDTKGLIEKIEYHSLMEDTDNGYTIERIR</sequence>
<keyword evidence="2" id="KW-0732">Signal</keyword>
<accession>F0F356</accession>
<dbReference type="Proteomes" id="UP000005697">
    <property type="component" value="Unassembled WGS sequence"/>
</dbReference>
<feature type="compositionally biased region" description="Acidic residues" evidence="1">
    <location>
        <begin position="87"/>
        <end position="102"/>
    </location>
</feature>
<dbReference type="RefSeq" id="WP_007367564.1">
    <property type="nucleotide sequence ID" value="NZ_GL872283.1"/>
</dbReference>
<keyword evidence="4" id="KW-1185">Reference proteome</keyword>
<name>F0F356_9BACT</name>
<evidence type="ECO:0000313" key="3">
    <source>
        <dbReference type="EMBL" id="EGC21272.1"/>
    </source>
</evidence>
<feature type="chain" id="PRO_5005674971" evidence="2">
    <location>
        <begin position="20"/>
        <end position="529"/>
    </location>
</feature>
<dbReference type="AlphaFoldDB" id="F0F356"/>
<dbReference type="EMBL" id="AEWX01000001">
    <property type="protein sequence ID" value="EGC21272.1"/>
    <property type="molecule type" value="Genomic_DNA"/>
</dbReference>
<dbReference type="HOGENOM" id="CLU_543864_0_0_10"/>
<gene>
    <name evidence="3" type="ORF">HMPREF9141_0022</name>
</gene>
<organism evidence="3 4">
    <name type="scientific">Prevotella multiformis DSM 16608</name>
    <dbReference type="NCBI Taxonomy" id="888743"/>
    <lineage>
        <taxon>Bacteria</taxon>
        <taxon>Pseudomonadati</taxon>
        <taxon>Bacteroidota</taxon>
        <taxon>Bacteroidia</taxon>
        <taxon>Bacteroidales</taxon>
        <taxon>Prevotellaceae</taxon>
        <taxon>Prevotella</taxon>
    </lineage>
</organism>
<reference evidence="3 4" key="1">
    <citation type="submission" date="2011-01" db="EMBL/GenBank/DDBJ databases">
        <authorList>
            <person name="Muzny D."/>
            <person name="Qin X."/>
            <person name="Deng J."/>
            <person name="Jiang H."/>
            <person name="Liu Y."/>
            <person name="Qu J."/>
            <person name="Song X.-Z."/>
            <person name="Zhang L."/>
            <person name="Thornton R."/>
            <person name="Coyle M."/>
            <person name="Francisco L."/>
            <person name="Jackson L."/>
            <person name="Javaid M."/>
            <person name="Korchina V."/>
            <person name="Kovar C."/>
            <person name="Mata R."/>
            <person name="Mathew T."/>
            <person name="Ngo R."/>
            <person name="Nguyen L."/>
            <person name="Nguyen N."/>
            <person name="Okwuonu G."/>
            <person name="Ongeri F."/>
            <person name="Pham C."/>
            <person name="Simmons D."/>
            <person name="Wilczek-Boney K."/>
            <person name="Hale W."/>
            <person name="Jakkamsetti A."/>
            <person name="Pham P."/>
            <person name="Ruth R."/>
            <person name="San Lucas F."/>
            <person name="Warren J."/>
            <person name="Zhang J."/>
            <person name="Zhao Z."/>
            <person name="Zhou C."/>
            <person name="Zhu D."/>
            <person name="Lee S."/>
            <person name="Bess C."/>
            <person name="Blankenburg K."/>
            <person name="Forbes L."/>
            <person name="Fu Q."/>
            <person name="Gubbala S."/>
            <person name="Hirani K."/>
            <person name="Jayaseelan J.C."/>
            <person name="Lara F."/>
            <person name="Munidasa M."/>
            <person name="Palculict T."/>
            <person name="Patil S."/>
            <person name="Pu L.-L."/>
            <person name="Saada N."/>
            <person name="Tang L."/>
            <person name="Weissenberger G."/>
            <person name="Zhu Y."/>
            <person name="Hemphill L."/>
            <person name="Shang Y."/>
            <person name="Youmans B."/>
            <person name="Ayvaz T."/>
            <person name="Ross M."/>
            <person name="Santibanez J."/>
            <person name="Aqrawi P."/>
            <person name="Gross S."/>
            <person name="Joshi V."/>
            <person name="Fowler G."/>
            <person name="Nazareth L."/>
            <person name="Reid J."/>
            <person name="Worley K."/>
            <person name="Petrosino J."/>
            <person name="Highlander S."/>
            <person name="Gibbs R."/>
        </authorList>
    </citation>
    <scope>NUCLEOTIDE SEQUENCE [LARGE SCALE GENOMIC DNA]</scope>
    <source>
        <strain evidence="3 4">DSM 16608</strain>
    </source>
</reference>
<comment type="caution">
    <text evidence="3">The sequence shown here is derived from an EMBL/GenBank/DDBJ whole genome shotgun (WGS) entry which is preliminary data.</text>
</comment>
<evidence type="ECO:0000256" key="1">
    <source>
        <dbReference type="SAM" id="MobiDB-lite"/>
    </source>
</evidence>
<evidence type="ECO:0000313" key="4">
    <source>
        <dbReference type="Proteomes" id="UP000005697"/>
    </source>
</evidence>
<feature type="region of interest" description="Disordered" evidence="1">
    <location>
        <begin position="73"/>
        <end position="102"/>
    </location>
</feature>
<feature type="signal peptide" evidence="2">
    <location>
        <begin position="1"/>
        <end position="19"/>
    </location>
</feature>
<dbReference type="OrthoDB" id="1071805at2"/>
<proteinExistence type="predicted"/>